<dbReference type="InterPro" id="IPR013087">
    <property type="entry name" value="Znf_C2H2_type"/>
</dbReference>
<gene>
    <name evidence="4" type="ORF">AK812_SmicGene38563</name>
</gene>
<dbReference type="InterPro" id="IPR005135">
    <property type="entry name" value="Endo/exonuclease/phosphatase"/>
</dbReference>
<accession>A0A1Q9CDG7</accession>
<evidence type="ECO:0000313" key="5">
    <source>
        <dbReference type="Proteomes" id="UP000186817"/>
    </source>
</evidence>
<organism evidence="4 5">
    <name type="scientific">Symbiodinium microadriaticum</name>
    <name type="common">Dinoflagellate</name>
    <name type="synonym">Zooxanthella microadriatica</name>
    <dbReference type="NCBI Taxonomy" id="2951"/>
    <lineage>
        <taxon>Eukaryota</taxon>
        <taxon>Sar</taxon>
        <taxon>Alveolata</taxon>
        <taxon>Dinophyceae</taxon>
        <taxon>Suessiales</taxon>
        <taxon>Symbiodiniaceae</taxon>
        <taxon>Symbiodinium</taxon>
    </lineage>
</organism>
<reference evidence="4 5" key="1">
    <citation type="submission" date="2016-02" db="EMBL/GenBank/DDBJ databases">
        <title>Genome analysis of coral dinoflagellate symbionts highlights evolutionary adaptations to a symbiotic lifestyle.</title>
        <authorList>
            <person name="Aranda M."/>
            <person name="Li Y."/>
            <person name="Liew Y.J."/>
            <person name="Baumgarten S."/>
            <person name="Simakov O."/>
            <person name="Wilson M."/>
            <person name="Piel J."/>
            <person name="Ashoor H."/>
            <person name="Bougouffa S."/>
            <person name="Bajic V.B."/>
            <person name="Ryu T."/>
            <person name="Ravasi T."/>
            <person name="Bayer T."/>
            <person name="Micklem G."/>
            <person name="Kim H."/>
            <person name="Bhak J."/>
            <person name="Lajeunesse T.C."/>
            <person name="Voolstra C.R."/>
        </authorList>
    </citation>
    <scope>NUCLEOTIDE SEQUENCE [LARGE SCALE GENOMIC DNA]</scope>
    <source>
        <strain evidence="4 5">CCMP2467</strain>
    </source>
</reference>
<feature type="compositionally biased region" description="Low complexity" evidence="2">
    <location>
        <begin position="1754"/>
        <end position="1765"/>
    </location>
</feature>
<feature type="compositionally biased region" description="Acidic residues" evidence="2">
    <location>
        <begin position="1834"/>
        <end position="1853"/>
    </location>
</feature>
<feature type="region of interest" description="Disordered" evidence="2">
    <location>
        <begin position="1828"/>
        <end position="1900"/>
    </location>
</feature>
<dbReference type="Gene3D" id="3.30.420.10">
    <property type="entry name" value="Ribonuclease H-like superfamily/Ribonuclease H"/>
    <property type="match status" value="1"/>
</dbReference>
<feature type="region of interest" description="Disordered" evidence="2">
    <location>
        <begin position="4867"/>
        <end position="4888"/>
    </location>
</feature>
<dbReference type="InterPro" id="IPR036397">
    <property type="entry name" value="RNaseH_sf"/>
</dbReference>
<evidence type="ECO:0000256" key="1">
    <source>
        <dbReference type="SAM" id="Coils"/>
    </source>
</evidence>
<dbReference type="PANTHER" id="PTHR19446">
    <property type="entry name" value="REVERSE TRANSCRIPTASES"/>
    <property type="match status" value="1"/>
</dbReference>
<feature type="compositionally biased region" description="Pro residues" evidence="2">
    <location>
        <begin position="1872"/>
        <end position="1887"/>
    </location>
</feature>
<evidence type="ECO:0000259" key="3">
    <source>
        <dbReference type="PROSITE" id="PS50879"/>
    </source>
</evidence>
<comment type="caution">
    <text evidence="4">The sequence shown here is derived from an EMBL/GenBank/DDBJ whole genome shotgun (WGS) entry which is preliminary data.</text>
</comment>
<evidence type="ECO:0000313" key="4">
    <source>
        <dbReference type="EMBL" id="OLP80961.1"/>
    </source>
</evidence>
<feature type="coiled-coil region" evidence="1">
    <location>
        <begin position="3987"/>
        <end position="4014"/>
    </location>
</feature>
<feature type="domain" description="RNase H type-1" evidence="3">
    <location>
        <begin position="3412"/>
        <end position="3569"/>
    </location>
</feature>
<proteinExistence type="predicted"/>
<name>A0A1Q9CDG7_SYMMI</name>
<feature type="region of interest" description="Disordered" evidence="2">
    <location>
        <begin position="186"/>
        <end position="242"/>
    </location>
</feature>
<dbReference type="InterPro" id="IPR002156">
    <property type="entry name" value="RNaseH_domain"/>
</dbReference>
<protein>
    <recommendedName>
        <fullName evidence="3">RNase H type-1 domain-containing protein</fullName>
    </recommendedName>
</protein>
<dbReference type="SUPFAM" id="SSF53098">
    <property type="entry name" value="Ribonuclease H-like"/>
    <property type="match status" value="1"/>
</dbReference>
<feature type="region of interest" description="Disordered" evidence="2">
    <location>
        <begin position="1978"/>
        <end position="2002"/>
    </location>
</feature>
<dbReference type="InterPro" id="IPR036691">
    <property type="entry name" value="Endo/exonu/phosph_ase_sf"/>
</dbReference>
<dbReference type="EMBL" id="LSRX01001328">
    <property type="protein sequence ID" value="OLP80961.1"/>
    <property type="molecule type" value="Genomic_DNA"/>
</dbReference>
<feature type="region of interest" description="Disordered" evidence="2">
    <location>
        <begin position="1734"/>
        <end position="1779"/>
    </location>
</feature>
<dbReference type="Gene3D" id="3.60.10.10">
    <property type="entry name" value="Endonuclease/exonuclease/phosphatase"/>
    <property type="match status" value="1"/>
</dbReference>
<dbReference type="Proteomes" id="UP000186817">
    <property type="component" value="Unassembled WGS sequence"/>
</dbReference>
<dbReference type="GO" id="GO:0003676">
    <property type="term" value="F:nucleic acid binding"/>
    <property type="evidence" value="ECO:0007669"/>
    <property type="project" value="InterPro"/>
</dbReference>
<dbReference type="PROSITE" id="PS00028">
    <property type="entry name" value="ZINC_FINGER_C2H2_1"/>
    <property type="match status" value="1"/>
</dbReference>
<dbReference type="GO" id="GO:0004523">
    <property type="term" value="F:RNA-DNA hybrid ribonuclease activity"/>
    <property type="evidence" value="ECO:0007669"/>
    <property type="project" value="InterPro"/>
</dbReference>
<dbReference type="Pfam" id="PF03372">
    <property type="entry name" value="Exo_endo_phos"/>
    <property type="match status" value="1"/>
</dbReference>
<dbReference type="SUPFAM" id="SSF56219">
    <property type="entry name" value="DNase I-like"/>
    <property type="match status" value="1"/>
</dbReference>
<evidence type="ECO:0000256" key="2">
    <source>
        <dbReference type="SAM" id="MobiDB-lite"/>
    </source>
</evidence>
<keyword evidence="5" id="KW-1185">Reference proteome</keyword>
<dbReference type="PROSITE" id="PS50879">
    <property type="entry name" value="RNASE_H_1"/>
    <property type="match status" value="1"/>
</dbReference>
<keyword evidence="1" id="KW-0175">Coiled coil</keyword>
<dbReference type="InterPro" id="IPR012337">
    <property type="entry name" value="RNaseH-like_sf"/>
</dbReference>
<dbReference type="OrthoDB" id="408969at2759"/>
<sequence length="5088" mass="553816">MAPKGGLDIIQFGLPQPVTSALQAISARSTAGLFRDAAALPSDQTAQQIAQSRANSLDRINKRLNGNMKAKSVLRDAAQAWLGKFGQHLMALADRLHNIATKLDQDQAEAISALQAATMSLEVDPQDQVQAALTSLGPIWTPGQESEVLRLASQLRAFSTVQPESLPAALLSPGVTRLTVGVPTGAFSSPAGGTRPGQEWTYSPATPMDTAVPEAPAKRRWSFRGSKTARPSKSPRREVSLSAEPWSRISTGMTPDRPHRVPDATDEEELIPATTAGQHPTWEAAWRTVVKYCLDHGQDLVGQLARSELQELSFPPVSGDAVADVQERSEAIWYGLPDLLLDNEGAPGAGTMLKQLQAFLRLSRANQDALPRLRQGSLLLALAVEGSIYGLSDFGPSTAQEWLFPAGILTQNISTCGHIPVDWSSEALKTLVTLPCPYATFEDPTAEADLTLWPTISSATVLWLLAVPCWCRSLGVEILVLLHVPVPQAVDCFPTWVPLQGDVHAILGRQFFSCILSESMPTLFALAVLCGQSASLADLQPPQVAMFLGRSGWNSVRLPVDLRPVGGRISLLRCARDDTCSRLFAAAMDHQGIFRPATGILGRCCWGWFSLASQPLLAPGVDTLQFLPGPDPHGLQPLFGASLEPPVSLQTNLQVSTLPSPPPHEVFQGFSANHAVLITPNGLVYVEVPVFADAATYRRLVSLQADPPPGGGIMRLWQPLPLLPHVQFLEIHYNAAQVPCVLDFRPMGWRIMTVCTEQPATACSALQTAFSSGVDIPEEWINDCLASRIGVLHKERAVRPTVPLLGGPPFVLLFFPHIFVADESSSDHNVGGGVALPADHTVLPPLGADTEGRTPHLAHSGSVAPSPDILPPVVAFGARYDAVPDLEEADTPAQVRALAGRTSRTQVFAAAGGMPAGQVHLVAAPRDRSHVTVFFDAGVEVWCVDVPRHTNPEYLLSVACSLASTDALQLSSTLSTPLRSGDVLGVRLDTDPFEVDLSEHLLARPGASASTWLDPVRYFTLLTAASGVTTYRIARRGILTMMGCSLSLVVSRGIQTDAAHEHLLQGAAIWQTMPRPVICELGSYPETPSALENVWCAAWQIRCVIPCIPGYSLWAIRDGDRLLGMCTASITWDKVASALHISMWELPQTFLHGDGKVWPYPHDLSTVAHRCVSVSHDTAEAVSCLGQDHPDEVPADPSAAPVPWLWPSCLLLMSRYLWAGLLCVPVPTHAVRLETHIPSAADVPCAVAMPFQDYRDTTRTCTMSWTLEMSRQTHGFAIEPQELGNYIERLCPGPEVLIQLWCPGRSSILLQERVRSAGRYLEEQLGRLGYMRDVHELCVAFETGNHALDLILVPPTGGTWWILQDQVGREILRPVMRYYVDAARFRILTVSPEGVGQAVCPSYHVRQSMPLPQGARGRVTRDHPEFEGGFRQGVLHIAVAAAACLRSRSWLAVGLLSAHAAIAAPTDGSSSLVPAQSSQPPLPVTMRIWAYNVRSPLDFPWKAEGYNTRWLHEYVCEVFHIRGRGTFLATGAPEDQVQHLLFVPRSVVAGPQPRYWLLHVEDRACVVPGQHPFDWDIVAQHIRDLFPNMRIPPTRPALGLQSQIFLPDFPLPEFASGSVIQILLGALHMETSRDVWDPTPWAVPGPFFQFVPSRGPAGEMAHIYTPDAPGPESLPAPSVSSCDIGCQTDVVLRVATHLLTHQTVQDLALQLHGLADCLQELPCTTSPLGHASPLMPVFQGPSGNGSEAGTDDGPSASASVAAASANPPPTTSEGPAEVHSGVPSYPAPLLGWCLCFAWPGLVSSGLRLWCLLGQGILLPPICHGSFFTPPRPESEEDIDSGQPIESDDDDENLLGDTPDGLRPGDGLHTRPAGPPPPLPAGSPPLPDPYGANLIANASAPPDENYLPGDWATTQVPRSPLPALVIRHVQWFSDLLAVPLEDIQGRLELPLQVELDHGAVTLRSGDCFRVAVRGDPPGPVEVESIPSQIDAGPTEPAPAATSGHAPLGSSWSLFIPIAALVPCPRRISVLLSVLAWAAGYAMHRPGGFPCDTPPRDRVFQSPEVQGHIQVALHSPFLGSFPAYPAQQGTSHDTAWAQFLNDDTSWAVEFFPVWPGPRFNELTFVPVGADCATVTVLLRWRGHDRAVLIPRTVTIHWMQELAAAQVCTDVVDVSLPHPLEVWSAYDPVPCDFRLRNGDMIYLHEHARHDPEVLVFEDSWDLQEGRASQHAPWAVGFRLDSAISVLLRPGLRPYLATVPAGEVWDPLAFSFSGSFLHEHPGRWTPVQWTTALAPQLLLVSEAATLANIVVSTPEGPCCHGGDSSDDDLPSIDSDDARTVRSRFGVRSRSPARRLFPASARGVSYHSAIPVQLWDPTTPRGTGCFPDFVPEGGQVPLRILCPYSGWSEPRSVRHNLPWSFYENCGTAHCGRWATRFAPVGCVGRRGSLVLVPFCRDPFVTVLLHGQGPARSIVVPHHVTPTQFRHLTSGPDADPPSQCWISGPHAQMRAEQTHVQLRNGDHFGFAPDAGRTDIGRSDLQALLFRDRGAHKRLSPWARLCETPAWLAVAPQHGEPGALRDADVLVRDPAVAEPWEPSLRQPPSALRPHGAPPLALIGFALCGQGPVLWLLGLILFSAPVSAMVEAPTYAFNAFHVGLFPWRRDPPDDTLEDVSGGTQLETVYLSPFTGPCAALQFAPETSFARWSEALLANEPRWGASACPVWPTVSSGAMIAVPAPNTNDVVCLHVTSHQVHYAVCVPRMCTLPWLMRVLSTSASLDIISLAIPPGLACLEAEATEDLHWRTGDLVVALPPDAFTGLFQTPVFSLQAQVRHCAIWSLDFRVANRADVILWTPGHERPRLTKIPARARWSALASTFEGEFSLRYPGRWVPAPWVADDRPHLVLQPLHPERAHVIVEAGSYTFCADVRAATDAYRLWEDLPALECQPTILSVPTPTLRAGTHVRTGDVIYAAEPSASARRGVGLGLSVFALTGVTVMGRWSFFLLLTLCCMRVSSITGVRVAPVEVSHRLWDPAGPLLGPEQGLPHSCPWALRRQLPAWSAFDCVRPSVHAGGPEWVPRAPDRDQVTVVLVCPPAPRAVLLPASCSSSQIRDLAAAFSPHAGHVAVHPAVRRVTLHGGRTIFSLRSGDVVVVRTETWVPMLRTPRTIVHATPQNAARDAFWGLPFRIQEPGMLFAWKPCEPRPLCIPTGRGELWDRVGCSFRPTLVAFSPDRWIPTQLLDPLGLHLVVASGDSDFVHLIRRGPPVTVLRELRGVHDEELRDGDVASAAASRPACLTSLLLLASCLCIPRPGGTVCAALSLSTCSALLLPPGLYTLPLHSQLSSGLTTAQTLFSTYAFAWGAPAQHSNPPPIQLQDTAVVYALLSSHFLRKPLRQDLPAASPTPLRHAWHLFPVWHGGVPDEVFIATDGSGESHGSWAFVAWALWRDQWYRIGWDCGSLHRTPWLSPAPVHNVDTRSYLGELGALASAAAWLTAWWDCLLVHTRAAPRRVTLAVDNTSALQVAAGHANATTPSAQVCRGLWQGAQSRISTDFRHVPGHQGFTVNEIADFLAGYAARYPAAGSTAYSQFPSDFAPRLHTACGTLWLLPTATQTAHGLVWACPDTSSTSAPEPAFEDMPLKGPDLSATTAPAPPPLPATSCLAKVVQANIQTIKDTDPSFFNREGHGQRRIYLARQLLTLDAHVALLQECRSRAGRWSSHGFLSWRSGHAKGQAGVEVWVRPDCVQPPLQLDHWRTCFSAPRLLIVRCTRPDFPVALVSGHAPHAERPPDEIRAFWALLSTQLRSLRRDGSLVIGVDANADFLAQDEHSILIGPSLSVRQGRLADDFLLQLVQEIGLCAVGTWPDLHSGPMWTWQHTSGKRQRLDHILISSGTQVSRHRQFPEFDILNGDARDHMPLCCQVQIPGRACQDPRPSGRYAVDRANDVATAVWFSVTPRFDLSPSAQVSTFMRQHAAAVKALPRRPPFVKRQPYLSDEAAAILSDLRDARAELRTLQAALASSALRAAFDRWCDRTRPADPEAQHHCVRLQIAHYQSVAFSLRVRAHSLARRDKKQYFESLLTDAAAHWHATGRVQESANKLAWASKTARQKREVRAASGFDIDADLQAQFQQQEAGRIVTTEQLAAHFSAWQQQHRDACPLALPTLLDLEAMCRSQKRGKAPGPDQVRNEVWKCQPDQASRWLWPLCLRVSGGHPEPMHFKDSAVCALHKKGPAHLPVNFRSIAMLNGVAKLWHAHVRATVGQEILHRYFPTQLGGRKGVDTGLALAVFRCASDLADTAGRSWAAFFVDIQAAYYETDRDLLFHDASNDAALLQLQLPEHVHKLIAGGVLQGLGVPQSQIDLLRDCVECSFWTFTGQTQAVMASRGSRPGDGLADVLFGALFAVILNCLDHACQSEGICHTSLYEALGEAPRPLQIAWADDLSLLADFDSPQEAVELLPRLATVILRTIEAFRFRVNLGPGKTEALVKICGNGATAARARLLSDTAGIPTADGRYVRLVPEYKYLGVPQRSNDSGRRDIEAAAGRGRAVWSQAANLVHSPSLPWPLKLAWFTGRTLPAAFSSLGTTVAVSARALSPLKGFYDQCLRQLATVWTDGHHVSSETLQVCISAPDVDVSICVARVRLLCRLVQRRSDSAYAWAALLQQAVRRIWPNTNLPPLDLGGPTLALVQRSTRPLLHACRRVSRHGSMLQALCDVWTFFGRGQQRATLGRAVPCPCEDCGAVLPSRHALAAHQHRMHGRVALSTQYTLGSVCLWCLIDFHNTDRLRYHLLHSPACEHGLRCVVGPVYEYGSGTKRSGKKGHPRAPLLRVAGPLNATPAQRLAAAEGRVCSARELEDELNRSAPGPSFASEARSANVLPRPASGTAPELAAPSSHQPSTSSDVRLSALAAPALTVPSCTSVLEWRAFAEFAHPDDWIVPSVLWHAPQPPCVWIMPESWHRCLKLFRVISFGCPWSPGMWRGSSFLRREAAPPSSAGRHTSFQAAASVRMLFLRRLITFRLLLLQVDQGGAIWSSQPLSFAWRSLLRSYVPSISFASTASVLGFGTLLARPHVIGASLSRFTRSEPGHATLFRLAAPHFHC</sequence>